<dbReference type="GO" id="GO:0005634">
    <property type="term" value="C:nucleus"/>
    <property type="evidence" value="ECO:0007669"/>
    <property type="project" value="UniProtKB-SubCell"/>
</dbReference>
<feature type="region of interest" description="Disordered" evidence="9">
    <location>
        <begin position="534"/>
        <end position="574"/>
    </location>
</feature>
<evidence type="ECO:0000256" key="6">
    <source>
        <dbReference type="ARBA" id="ARBA00023242"/>
    </source>
</evidence>
<dbReference type="STRING" id="13706.A0A1X2HFF3"/>
<dbReference type="GO" id="GO:0051754">
    <property type="term" value="P:meiotic sister chromatid cohesion, centromeric"/>
    <property type="evidence" value="ECO:0007669"/>
    <property type="project" value="UniProtKB-ARBA"/>
</dbReference>
<keyword evidence="6" id="KW-0539">Nucleus</keyword>
<keyword evidence="4" id="KW-0963">Cytoplasm</keyword>
<dbReference type="FunCoup" id="A0A1X2HFF3">
    <property type="interactions" value="432"/>
</dbReference>
<dbReference type="InterPro" id="IPR011989">
    <property type="entry name" value="ARM-like"/>
</dbReference>
<evidence type="ECO:0000256" key="2">
    <source>
        <dbReference type="ARBA" id="ARBA00004496"/>
    </source>
</evidence>
<dbReference type="GO" id="GO:0035556">
    <property type="term" value="P:intracellular signal transduction"/>
    <property type="evidence" value="ECO:0007669"/>
    <property type="project" value="UniProtKB-ARBA"/>
</dbReference>
<dbReference type="GO" id="GO:1901991">
    <property type="term" value="P:negative regulation of mitotic cell cycle phase transition"/>
    <property type="evidence" value="ECO:0007669"/>
    <property type="project" value="UniProtKB-ARBA"/>
</dbReference>
<dbReference type="InParanoid" id="A0A1X2HFF3"/>
<dbReference type="GO" id="GO:0005737">
    <property type="term" value="C:cytoplasm"/>
    <property type="evidence" value="ECO:0007669"/>
    <property type="project" value="UniProtKB-SubCell"/>
</dbReference>
<dbReference type="InterPro" id="IPR016024">
    <property type="entry name" value="ARM-type_fold"/>
</dbReference>
<feature type="compositionally biased region" description="Low complexity" evidence="9">
    <location>
        <begin position="44"/>
        <end position="58"/>
    </location>
</feature>
<keyword evidence="11" id="KW-1185">Reference proteome</keyword>
<sequence>MMKGLKGVLSRSKSQHQNDSKARSRQQRSSASKDQTNQAASGKQQQQQQQQQEQQQQQPLGGELKPNAASPQNVEGQAVVPVALDSTGAQAAKPAVPGKMLNLAKTAANTNRVNQGIPKDTIPVVKTPRRQRSSRFFAQGQVELEQYPRFSEVPPTQRPQLFLRKLAQCQIMFDFNDPSCDLAGKEIKRQTLQEMLEYVATTRGVLTDILYPDVIRMFTVNTFRSISPQVRTVAEGADADEEEPVLEVAWPHLQLVYEFFLRFVESPDFNAHAAKKYIDQKFILQLLELFDSEDPRERDFLKTTLHRIYGKFLNLRAFIRRSISNIFFQYIYETEKFNGIAELLEIMGSIINGFAIPLKEEHKVFLHRVLIPLHKPSGLSLYHPQLAYCVVQFLEKDPNLTSGVVNGLLRFWPKVNSAKEVMFLTELEEILDITDAVEFRKIQGPLFQRLGQCVASPHFQVAERALYYWNNEYVVNLMGDNINDIMPVIFPPLYRYAKVHWNRAIHDLVSDALRILMELNPDLFNDCLKKSIQEDEDAPKMKQEREEMWDKIKTRAASTQSPATQNAEAPAEHD</sequence>
<evidence type="ECO:0000256" key="5">
    <source>
        <dbReference type="ARBA" id="ARBA00022553"/>
    </source>
</evidence>
<dbReference type="Pfam" id="PF01603">
    <property type="entry name" value="B56"/>
    <property type="match status" value="1"/>
</dbReference>
<evidence type="ECO:0000256" key="7">
    <source>
        <dbReference type="ARBA" id="ARBA00064351"/>
    </source>
</evidence>
<dbReference type="GO" id="GO:0005816">
    <property type="term" value="C:spindle pole body"/>
    <property type="evidence" value="ECO:0007669"/>
    <property type="project" value="UniProtKB-ARBA"/>
</dbReference>
<dbReference type="GO" id="GO:0000159">
    <property type="term" value="C:protein phosphatase type 2A complex"/>
    <property type="evidence" value="ECO:0007669"/>
    <property type="project" value="UniProtKB-UniRule"/>
</dbReference>
<keyword evidence="5" id="KW-0597">Phosphoprotein</keyword>
<proteinExistence type="inferred from homology"/>
<dbReference type="GO" id="GO:0019888">
    <property type="term" value="F:protein phosphatase regulator activity"/>
    <property type="evidence" value="ECO:0007669"/>
    <property type="project" value="UniProtKB-UniRule"/>
</dbReference>
<gene>
    <name evidence="10" type="ORF">BCR43DRAFT_490099</name>
</gene>
<organism evidence="10 11">
    <name type="scientific">Syncephalastrum racemosum</name>
    <name type="common">Filamentous fungus</name>
    <dbReference type="NCBI Taxonomy" id="13706"/>
    <lineage>
        <taxon>Eukaryota</taxon>
        <taxon>Fungi</taxon>
        <taxon>Fungi incertae sedis</taxon>
        <taxon>Mucoromycota</taxon>
        <taxon>Mucoromycotina</taxon>
        <taxon>Mucoromycetes</taxon>
        <taxon>Mucorales</taxon>
        <taxon>Syncephalastraceae</taxon>
        <taxon>Syncephalastrum</taxon>
    </lineage>
</organism>
<comment type="subcellular location">
    <subcellularLocation>
        <location evidence="2">Cytoplasm</location>
    </subcellularLocation>
    <subcellularLocation>
        <location evidence="1">Nucleus</location>
    </subcellularLocation>
</comment>
<evidence type="ECO:0000313" key="10">
    <source>
        <dbReference type="EMBL" id="ORY97639.1"/>
    </source>
</evidence>
<dbReference type="OMA" id="QDRRMQM"/>
<evidence type="ECO:0000256" key="8">
    <source>
        <dbReference type="PIRNR" id="PIRNR028043"/>
    </source>
</evidence>
<dbReference type="OrthoDB" id="10264446at2759"/>
<feature type="region of interest" description="Disordered" evidence="9">
    <location>
        <begin position="1"/>
        <end position="74"/>
    </location>
</feature>
<dbReference type="Proteomes" id="UP000242180">
    <property type="component" value="Unassembled WGS sequence"/>
</dbReference>
<protein>
    <recommendedName>
        <fullName evidence="8">Serine/threonine-protein phosphatase 2A 56 kDa regulatory subunit</fullName>
    </recommendedName>
</protein>
<comment type="subunit">
    <text evidence="7">PP2A consists of a common heterodimeric core enzyme, composed of a 36 kDa catalytic subunit (subunit C) and a 65 kDa constant regulatory subunit (PR65 or subunit A), that associates with a variety of regulatory subunits. Proteins that associate with the core dimer include three families of regulatory subunits B (the R2/B/PR55/B55, R3/B''/PR72/PR130/PR59 and R5/B'/B56 families), the 48 kDa variable regulatory subunit, viral proteins, and cell signaling molecules.</text>
</comment>
<dbReference type="GO" id="GO:0098813">
    <property type="term" value="P:nuclear chromosome segregation"/>
    <property type="evidence" value="ECO:0007669"/>
    <property type="project" value="UniProtKB-ARBA"/>
</dbReference>
<dbReference type="InterPro" id="IPR002554">
    <property type="entry name" value="PP2A_B56"/>
</dbReference>
<dbReference type="FunFam" id="1.25.10.10:FF:000016">
    <property type="entry name" value="Serine/threonine-protein phosphatase 2A 56 kDa regulatory subunit"/>
    <property type="match status" value="1"/>
</dbReference>
<evidence type="ECO:0000256" key="3">
    <source>
        <dbReference type="ARBA" id="ARBA00008259"/>
    </source>
</evidence>
<dbReference type="AlphaFoldDB" id="A0A1X2HFF3"/>
<comment type="caution">
    <text evidence="10">The sequence shown here is derived from an EMBL/GenBank/DDBJ whole genome shotgun (WGS) entry which is preliminary data.</text>
</comment>
<reference evidence="10 11" key="1">
    <citation type="submission" date="2016-07" db="EMBL/GenBank/DDBJ databases">
        <title>Pervasive Adenine N6-methylation of Active Genes in Fungi.</title>
        <authorList>
            <consortium name="DOE Joint Genome Institute"/>
            <person name="Mondo S.J."/>
            <person name="Dannebaum R.O."/>
            <person name="Kuo R.C."/>
            <person name="Labutti K."/>
            <person name="Haridas S."/>
            <person name="Kuo A."/>
            <person name="Salamov A."/>
            <person name="Ahrendt S.R."/>
            <person name="Lipzen A."/>
            <person name="Sullivan W."/>
            <person name="Andreopoulos W.B."/>
            <person name="Clum A."/>
            <person name="Lindquist E."/>
            <person name="Daum C."/>
            <person name="Ramamoorthy G.K."/>
            <person name="Gryganskyi A."/>
            <person name="Culley D."/>
            <person name="Magnuson J.K."/>
            <person name="James T.Y."/>
            <person name="O'Malley M.A."/>
            <person name="Stajich J.E."/>
            <person name="Spatafora J.W."/>
            <person name="Visel A."/>
            <person name="Grigoriev I.V."/>
        </authorList>
    </citation>
    <scope>NUCLEOTIDE SEQUENCE [LARGE SCALE GENOMIC DNA]</scope>
    <source>
        <strain evidence="10 11">NRRL 2496</strain>
    </source>
</reference>
<dbReference type="PANTHER" id="PTHR10257">
    <property type="entry name" value="SERINE/THREONINE PROTEIN PHOSPHATASE 2A PP2A REGULATORY SUBUNIT B"/>
    <property type="match status" value="1"/>
</dbReference>
<accession>A0A1X2HFF3</accession>
<dbReference type="GO" id="GO:0000775">
    <property type="term" value="C:chromosome, centromeric region"/>
    <property type="evidence" value="ECO:0007669"/>
    <property type="project" value="UniProtKB-ARBA"/>
</dbReference>
<dbReference type="EMBL" id="MCGN01000004">
    <property type="protein sequence ID" value="ORY97639.1"/>
    <property type="molecule type" value="Genomic_DNA"/>
</dbReference>
<feature type="compositionally biased region" description="Polar residues" evidence="9">
    <location>
        <begin position="556"/>
        <end position="567"/>
    </location>
</feature>
<dbReference type="Gene3D" id="1.25.10.10">
    <property type="entry name" value="Leucine-rich Repeat Variant"/>
    <property type="match status" value="1"/>
</dbReference>
<dbReference type="PIRSF" id="PIRSF028043">
    <property type="entry name" value="PP2A_B56"/>
    <property type="match status" value="1"/>
</dbReference>
<dbReference type="SUPFAM" id="SSF48371">
    <property type="entry name" value="ARM repeat"/>
    <property type="match status" value="1"/>
</dbReference>
<name>A0A1X2HFF3_SYNRA</name>
<evidence type="ECO:0000313" key="11">
    <source>
        <dbReference type="Proteomes" id="UP000242180"/>
    </source>
</evidence>
<comment type="function">
    <text evidence="8">The B regulatory subunit might modulate substrate selectivity and catalytic activity, and also might direct the localization of the catalytic enzyme to a particular subcellular compartment.</text>
</comment>
<feature type="compositionally biased region" description="Basic and acidic residues" evidence="9">
    <location>
        <begin position="534"/>
        <end position="553"/>
    </location>
</feature>
<evidence type="ECO:0000256" key="9">
    <source>
        <dbReference type="SAM" id="MobiDB-lite"/>
    </source>
</evidence>
<dbReference type="PANTHER" id="PTHR10257:SF3">
    <property type="entry name" value="SERINE_THREONINE-PROTEIN PHOSPHATASE 2A 56 KDA REGULATORY SUBUNIT GAMMA ISOFORM"/>
    <property type="match status" value="1"/>
</dbReference>
<evidence type="ECO:0000256" key="1">
    <source>
        <dbReference type="ARBA" id="ARBA00004123"/>
    </source>
</evidence>
<comment type="similarity">
    <text evidence="3">Belongs to the phosphatase 2A regulatory subunit B family.</text>
</comment>
<evidence type="ECO:0000256" key="4">
    <source>
        <dbReference type="ARBA" id="ARBA00022490"/>
    </source>
</evidence>